<dbReference type="OrthoDB" id="9814866at2"/>
<dbReference type="GO" id="GO:0004888">
    <property type="term" value="F:transmembrane signaling receptor activity"/>
    <property type="evidence" value="ECO:0007669"/>
    <property type="project" value="InterPro"/>
</dbReference>
<dbReference type="AlphaFoldDB" id="A0A0J1CJW7"/>
<dbReference type="RefSeq" id="WP_047897609.1">
    <property type="nucleotide sequence ID" value="NZ_AEJF01000237.1"/>
</dbReference>
<evidence type="ECO:0000256" key="2">
    <source>
        <dbReference type="ARBA" id="ARBA00029447"/>
    </source>
</evidence>
<dbReference type="PANTHER" id="PTHR32089">
    <property type="entry name" value="METHYL-ACCEPTING CHEMOTAXIS PROTEIN MCPB"/>
    <property type="match status" value="1"/>
</dbReference>
<sequence>MSAVPVKHGQPSKDTVIAELTTAVRRISKDKIWEIDLINREATYLAINALIEAARAGEAGRGFAVVANQVKDVSRRIGQLTGELGAELATISETMVTELERQQGQRLTDLALNMIDVIDRNLYERSCDVRWWATDAAIVDGVTSGPEAAAHASKRMSVILDSYTVYLDIWMLDLEGRVVANGRPAKFPVAGVENATGQEWFDAALRTRSGDEYATANVDAVMGLDGAQAATYATAIREGGATNGKIAGVLAVFFDWTKQASAVLDNVRLSNEERARTRCMIVDATGRVIADSGQTSRDTKRYELRSSSTDAGAYRTAEGSFVGYALTPGYESYQGMGWFGVIEQKPHYAAYV</sequence>
<dbReference type="PRINTS" id="PR00260">
    <property type="entry name" value="CHEMTRNSDUCR"/>
</dbReference>
<dbReference type="Proteomes" id="UP000035963">
    <property type="component" value="Unassembled WGS sequence"/>
</dbReference>
<dbReference type="SUPFAM" id="SSF58104">
    <property type="entry name" value="Methyl-accepting chemotaxis protein (MCP) signaling domain"/>
    <property type="match status" value="1"/>
</dbReference>
<evidence type="ECO:0000313" key="6">
    <source>
        <dbReference type="Proteomes" id="UP000035963"/>
    </source>
</evidence>
<keyword evidence="6" id="KW-1185">Reference proteome</keyword>
<comment type="similarity">
    <text evidence="2">Belongs to the methyl-accepting chemotaxis (MCP) protein family.</text>
</comment>
<dbReference type="Gene3D" id="3.30.450.20">
    <property type="entry name" value="PAS domain"/>
    <property type="match status" value="1"/>
</dbReference>
<protein>
    <submittedName>
        <fullName evidence="5">Chemotaxis protein</fullName>
    </submittedName>
</protein>
<dbReference type="InterPro" id="IPR004090">
    <property type="entry name" value="Chemotax_Me-accpt_rcpt"/>
</dbReference>
<evidence type="ECO:0000259" key="4">
    <source>
        <dbReference type="PROSITE" id="PS50111"/>
    </source>
</evidence>
<dbReference type="GO" id="GO:0006935">
    <property type="term" value="P:chemotaxis"/>
    <property type="evidence" value="ECO:0007669"/>
    <property type="project" value="InterPro"/>
</dbReference>
<organism evidence="5 6">
    <name type="scientific">Caballeronia mineralivorans PML1(12)</name>
    <dbReference type="NCBI Taxonomy" id="908627"/>
    <lineage>
        <taxon>Bacteria</taxon>
        <taxon>Pseudomonadati</taxon>
        <taxon>Pseudomonadota</taxon>
        <taxon>Betaproteobacteria</taxon>
        <taxon>Burkholderiales</taxon>
        <taxon>Burkholderiaceae</taxon>
        <taxon>Caballeronia</taxon>
    </lineage>
</organism>
<evidence type="ECO:0000313" key="5">
    <source>
        <dbReference type="EMBL" id="KLU20854.1"/>
    </source>
</evidence>
<dbReference type="PATRIC" id="fig|908627.4.peg.8770"/>
<comment type="caution">
    <text evidence="5">The sequence shown here is derived from an EMBL/GenBank/DDBJ whole genome shotgun (WGS) entry which is preliminary data.</text>
</comment>
<dbReference type="GO" id="GO:0007165">
    <property type="term" value="P:signal transduction"/>
    <property type="evidence" value="ECO:0007669"/>
    <property type="project" value="UniProtKB-KW"/>
</dbReference>
<keyword evidence="1 3" id="KW-0807">Transducer</keyword>
<reference evidence="5 6" key="1">
    <citation type="journal article" date="2015" name="Genome Announc.">
        <title>Draft Genome Sequence of Burkholderia sp. Strain PML1(12), an Ectomycorrhizosphere-Inhabiting Bacterium with Effective Mineral-Weathering Ability.</title>
        <authorList>
            <person name="Uroz S."/>
            <person name="Oger P."/>
        </authorList>
    </citation>
    <scope>NUCLEOTIDE SEQUENCE [LARGE SCALE GENOMIC DNA]</scope>
    <source>
        <strain evidence="6">PML1(12)</strain>
    </source>
</reference>
<dbReference type="Gene3D" id="1.10.287.950">
    <property type="entry name" value="Methyl-accepting chemotaxis protein"/>
    <property type="match status" value="1"/>
</dbReference>
<dbReference type="Pfam" id="PF00015">
    <property type="entry name" value="MCPsignal"/>
    <property type="match status" value="1"/>
</dbReference>
<name>A0A0J1CJW7_9BURK</name>
<dbReference type="PANTHER" id="PTHR32089:SF112">
    <property type="entry name" value="LYSOZYME-LIKE PROTEIN-RELATED"/>
    <property type="match status" value="1"/>
</dbReference>
<evidence type="ECO:0000256" key="1">
    <source>
        <dbReference type="ARBA" id="ARBA00023224"/>
    </source>
</evidence>
<dbReference type="EMBL" id="AEJF01000237">
    <property type="protein sequence ID" value="KLU20854.1"/>
    <property type="molecule type" value="Genomic_DNA"/>
</dbReference>
<dbReference type="PROSITE" id="PS50111">
    <property type="entry name" value="CHEMOTAXIS_TRANSDUC_2"/>
    <property type="match status" value="1"/>
</dbReference>
<gene>
    <name evidence="5" type="ORF">EOS_39165</name>
</gene>
<dbReference type="GO" id="GO:0016020">
    <property type="term" value="C:membrane"/>
    <property type="evidence" value="ECO:0007669"/>
    <property type="project" value="InterPro"/>
</dbReference>
<proteinExistence type="inferred from homology"/>
<feature type="domain" description="Methyl-accepting transducer" evidence="4">
    <location>
        <begin position="35"/>
        <end position="93"/>
    </location>
</feature>
<evidence type="ECO:0000256" key="3">
    <source>
        <dbReference type="PROSITE-ProRule" id="PRU00284"/>
    </source>
</evidence>
<accession>A0A0J1CJW7</accession>
<dbReference type="InterPro" id="IPR004089">
    <property type="entry name" value="MCPsignal_dom"/>
</dbReference>